<organism evidence="1 2">
    <name type="scientific">Cyclotella cryptica</name>
    <dbReference type="NCBI Taxonomy" id="29204"/>
    <lineage>
        <taxon>Eukaryota</taxon>
        <taxon>Sar</taxon>
        <taxon>Stramenopiles</taxon>
        <taxon>Ochrophyta</taxon>
        <taxon>Bacillariophyta</taxon>
        <taxon>Coscinodiscophyceae</taxon>
        <taxon>Thalassiosirophycidae</taxon>
        <taxon>Stephanodiscales</taxon>
        <taxon>Stephanodiscaceae</taxon>
        <taxon>Cyclotella</taxon>
    </lineage>
</organism>
<dbReference type="EMBL" id="JABMIG020000094">
    <property type="protein sequence ID" value="KAL3793148.1"/>
    <property type="molecule type" value="Genomic_DNA"/>
</dbReference>
<sequence>MQTRLWRKPHVHRMSHTGMLTFEEFHKDFDPSRITKNPLRIQGNCEAFFYLLDQDCLQFCFSDVLPLFIPREDDKQFGIYILGKEEIEAFWAVSHSSACRL</sequence>
<gene>
    <name evidence="1" type="ORF">HJC23_005650</name>
</gene>
<protein>
    <submittedName>
        <fullName evidence="1">Uncharacterized protein</fullName>
    </submittedName>
</protein>
<name>A0ABD3PYA5_9STRA</name>
<evidence type="ECO:0000313" key="2">
    <source>
        <dbReference type="Proteomes" id="UP001516023"/>
    </source>
</evidence>
<comment type="caution">
    <text evidence="1">The sequence shown here is derived from an EMBL/GenBank/DDBJ whole genome shotgun (WGS) entry which is preliminary data.</text>
</comment>
<proteinExistence type="predicted"/>
<reference evidence="1 2" key="1">
    <citation type="journal article" date="2020" name="G3 (Bethesda)">
        <title>Improved Reference Genome for Cyclotella cryptica CCMP332, a Model for Cell Wall Morphogenesis, Salinity Adaptation, and Lipid Production in Diatoms (Bacillariophyta).</title>
        <authorList>
            <person name="Roberts W.R."/>
            <person name="Downey K.M."/>
            <person name="Ruck E.C."/>
            <person name="Traller J.C."/>
            <person name="Alverson A.J."/>
        </authorList>
    </citation>
    <scope>NUCLEOTIDE SEQUENCE [LARGE SCALE GENOMIC DNA]</scope>
    <source>
        <strain evidence="1 2">CCMP332</strain>
    </source>
</reference>
<dbReference type="AlphaFoldDB" id="A0ABD3PYA5"/>
<dbReference type="Proteomes" id="UP001516023">
    <property type="component" value="Unassembled WGS sequence"/>
</dbReference>
<keyword evidence="2" id="KW-1185">Reference proteome</keyword>
<evidence type="ECO:0000313" key="1">
    <source>
        <dbReference type="EMBL" id="KAL3793148.1"/>
    </source>
</evidence>
<accession>A0ABD3PYA5</accession>